<feature type="domain" description="KANL3/Tex30 alpha/beta hydrolase-like" evidence="1">
    <location>
        <begin position="31"/>
        <end position="201"/>
    </location>
</feature>
<accession>A0ABT6RAQ0</accession>
<keyword evidence="3" id="KW-1185">Reference proteome</keyword>
<proteinExistence type="predicted"/>
<dbReference type="Gene3D" id="3.40.50.1820">
    <property type="entry name" value="alpha/beta hydrolase"/>
    <property type="match status" value="1"/>
</dbReference>
<sequence>MKTTRLSLSLAAPQEKVSAIYITPEKPVCIMTLAHGAGANMEHAFMESLATALAVAGIATLRFNFPFMEHGKGRPDTPAVAHQAIAAAIDKALKLLPSLPLFVAGKSFGGRMSSQYLSLHPRKDVAGLVFYGFPLHPAGKPGTDRAAHLAEVKVPMLFLQGTKDTLAQWDLIEQVCASLKKATLVKIEGADHSFKAGKKVDVMSILVNATHEWIRV</sequence>
<dbReference type="InterPro" id="IPR026555">
    <property type="entry name" value="NSL3/Tex30"/>
</dbReference>
<keyword evidence="2" id="KW-0378">Hydrolase</keyword>
<dbReference type="InterPro" id="IPR046879">
    <property type="entry name" value="KANL3/Tex30_Abhydrolase"/>
</dbReference>
<dbReference type="PANTHER" id="PTHR13136:SF11">
    <property type="entry name" value="TESTIS-EXPRESSED PROTEIN 30"/>
    <property type="match status" value="1"/>
</dbReference>
<dbReference type="PANTHER" id="PTHR13136">
    <property type="entry name" value="TESTIS DEVELOPMENT PROTEIN PRTD"/>
    <property type="match status" value="1"/>
</dbReference>
<dbReference type="InterPro" id="IPR029058">
    <property type="entry name" value="AB_hydrolase_fold"/>
</dbReference>
<dbReference type="SUPFAM" id="SSF53474">
    <property type="entry name" value="alpha/beta-Hydrolases"/>
    <property type="match status" value="1"/>
</dbReference>
<dbReference type="Proteomes" id="UP001226434">
    <property type="component" value="Unassembled WGS sequence"/>
</dbReference>
<organism evidence="2 3">
    <name type="scientific">Pinibacter soli</name>
    <dbReference type="NCBI Taxonomy" id="3044211"/>
    <lineage>
        <taxon>Bacteria</taxon>
        <taxon>Pseudomonadati</taxon>
        <taxon>Bacteroidota</taxon>
        <taxon>Chitinophagia</taxon>
        <taxon>Chitinophagales</taxon>
        <taxon>Chitinophagaceae</taxon>
        <taxon>Pinibacter</taxon>
    </lineage>
</organism>
<dbReference type="RefSeq" id="WP_282333592.1">
    <property type="nucleotide sequence ID" value="NZ_JASBRG010000003.1"/>
</dbReference>
<gene>
    <name evidence="2" type="ORF">QJ048_06810</name>
</gene>
<dbReference type="GO" id="GO:0016787">
    <property type="term" value="F:hydrolase activity"/>
    <property type="evidence" value="ECO:0007669"/>
    <property type="project" value="UniProtKB-KW"/>
</dbReference>
<reference evidence="2 3" key="1">
    <citation type="submission" date="2023-05" db="EMBL/GenBank/DDBJ databases">
        <title>Genome sequence of Pinibacter sp. MAH-24.</title>
        <authorList>
            <person name="Huq M.A."/>
        </authorList>
    </citation>
    <scope>NUCLEOTIDE SEQUENCE [LARGE SCALE GENOMIC DNA]</scope>
    <source>
        <strain evidence="2 3">MAH-24</strain>
    </source>
</reference>
<evidence type="ECO:0000313" key="2">
    <source>
        <dbReference type="EMBL" id="MDI3319476.1"/>
    </source>
</evidence>
<comment type="caution">
    <text evidence="2">The sequence shown here is derived from an EMBL/GenBank/DDBJ whole genome shotgun (WGS) entry which is preliminary data.</text>
</comment>
<name>A0ABT6RAQ0_9BACT</name>
<dbReference type="EMBL" id="JASBRG010000003">
    <property type="protein sequence ID" value="MDI3319476.1"/>
    <property type="molecule type" value="Genomic_DNA"/>
</dbReference>
<protein>
    <submittedName>
        <fullName evidence="2">Alpha/beta fold hydrolase</fullName>
    </submittedName>
</protein>
<evidence type="ECO:0000259" key="1">
    <source>
        <dbReference type="Pfam" id="PF20408"/>
    </source>
</evidence>
<dbReference type="Pfam" id="PF20408">
    <property type="entry name" value="Abhydrolase_11"/>
    <property type="match status" value="1"/>
</dbReference>
<evidence type="ECO:0000313" key="3">
    <source>
        <dbReference type="Proteomes" id="UP001226434"/>
    </source>
</evidence>